<dbReference type="InterPro" id="IPR003591">
    <property type="entry name" value="Leu-rich_rpt_typical-subtyp"/>
</dbReference>
<dbReference type="InterPro" id="IPR032675">
    <property type="entry name" value="LRR_dom_sf"/>
</dbReference>
<reference evidence="5" key="1">
    <citation type="submission" date="2018-11" db="EMBL/GenBank/DDBJ databases">
        <authorList>
            <person name="Alioto T."/>
            <person name="Alioto T."/>
        </authorList>
    </citation>
    <scope>NUCLEOTIDE SEQUENCE</scope>
</reference>
<dbReference type="PANTHER" id="PTHR24369">
    <property type="entry name" value="ANTIGEN BSP, PUTATIVE-RELATED"/>
    <property type="match status" value="1"/>
</dbReference>
<dbReference type="PROSITE" id="PS51450">
    <property type="entry name" value="LRR"/>
    <property type="match status" value="1"/>
</dbReference>
<dbReference type="Gene3D" id="3.80.10.10">
    <property type="entry name" value="Ribonuclease Inhibitor"/>
    <property type="match status" value="1"/>
</dbReference>
<evidence type="ECO:0000256" key="4">
    <source>
        <dbReference type="SAM" id="SignalP"/>
    </source>
</evidence>
<organism evidence="5 6">
    <name type="scientific">Mytilus galloprovincialis</name>
    <name type="common">Mediterranean mussel</name>
    <dbReference type="NCBI Taxonomy" id="29158"/>
    <lineage>
        <taxon>Eukaryota</taxon>
        <taxon>Metazoa</taxon>
        <taxon>Spiralia</taxon>
        <taxon>Lophotrochozoa</taxon>
        <taxon>Mollusca</taxon>
        <taxon>Bivalvia</taxon>
        <taxon>Autobranchia</taxon>
        <taxon>Pteriomorphia</taxon>
        <taxon>Mytilida</taxon>
        <taxon>Mytiloidea</taxon>
        <taxon>Mytilidae</taxon>
        <taxon>Mytilinae</taxon>
        <taxon>Mytilus</taxon>
    </lineage>
</organism>
<accession>A0A8B6CCY1</accession>
<keyword evidence="6" id="KW-1185">Reference proteome</keyword>
<proteinExistence type="predicted"/>
<evidence type="ECO:0000256" key="2">
    <source>
        <dbReference type="ARBA" id="ARBA00022729"/>
    </source>
</evidence>
<dbReference type="Proteomes" id="UP000596742">
    <property type="component" value="Unassembled WGS sequence"/>
</dbReference>
<dbReference type="Pfam" id="PF13855">
    <property type="entry name" value="LRR_8"/>
    <property type="match status" value="1"/>
</dbReference>
<feature type="chain" id="PRO_5032301405" evidence="4">
    <location>
        <begin position="18"/>
        <end position="562"/>
    </location>
</feature>
<evidence type="ECO:0000256" key="3">
    <source>
        <dbReference type="ARBA" id="ARBA00022737"/>
    </source>
</evidence>
<evidence type="ECO:0000313" key="5">
    <source>
        <dbReference type="EMBL" id="VDI03052.1"/>
    </source>
</evidence>
<dbReference type="GO" id="GO:0005886">
    <property type="term" value="C:plasma membrane"/>
    <property type="evidence" value="ECO:0007669"/>
    <property type="project" value="TreeGrafter"/>
</dbReference>
<keyword evidence="3" id="KW-0677">Repeat</keyword>
<dbReference type="SUPFAM" id="SSF52058">
    <property type="entry name" value="L domain-like"/>
    <property type="match status" value="2"/>
</dbReference>
<dbReference type="AlphaFoldDB" id="A0A8B6CCY1"/>
<dbReference type="EMBL" id="UYJE01001561">
    <property type="protein sequence ID" value="VDI03052.1"/>
    <property type="molecule type" value="Genomic_DNA"/>
</dbReference>
<sequence length="562" mass="64474">MKFLILYILMAVHEATSYTKDKKCRVQDDNVDCSHLDLTTIPRHLPVNATSLNLIWNRIKIVKGFTFQSMRYITYLDLGRNVIELIEINAFHGLHRLRTLHLHDNAINVFPNGMFERLNGLQVLSIDCNKLKYFQDDRITKISKIVSLTTLSFDVYPDFKFPIQWGKLSKLTDLRIFARSSKVQFNTAMFVHVNVLPIVSLSINVVPFISEDFFEHFPKLDSITLSIGTDLPKNPIDQVFKSFGVFRGKNINNIEINSGRFDNGFTLNHNRMKYLWSICLKRLTLNNLYIKDILIYAMQVFSIKSTCLEYLEFSENIMFDRGASVVAVMNNLKNLKVLKITRNWRNSRSKRSQPSKLYNFVLPKTLEELYIEHNMGGDMSDVEVINGLNLRVLSLKDNEMLSCIGTITGIINVEYFDMSGWRCEKLSVNLLYGFPNLMTLKASGSHLGKGFVKLAGAGSFLSKNLKLQDINLSSNRMNSIPKGLFLRPFEQLSLVNLSYNNLTIFPKFHASIKTLKIIDLTFNSITHLNNKDIEGIEKLGEVDILLRGNPFQCSCKTLQFLK</sequence>
<dbReference type="InterPro" id="IPR001611">
    <property type="entry name" value="Leu-rich_rpt"/>
</dbReference>
<evidence type="ECO:0000256" key="1">
    <source>
        <dbReference type="ARBA" id="ARBA00022614"/>
    </source>
</evidence>
<comment type="caution">
    <text evidence="5">The sequence shown here is derived from an EMBL/GenBank/DDBJ whole genome shotgun (WGS) entry which is preliminary data.</text>
</comment>
<dbReference type="PANTHER" id="PTHR24369:SF210">
    <property type="entry name" value="CHAOPTIN-RELATED"/>
    <property type="match status" value="1"/>
</dbReference>
<keyword evidence="2 4" id="KW-0732">Signal</keyword>
<feature type="signal peptide" evidence="4">
    <location>
        <begin position="1"/>
        <end position="17"/>
    </location>
</feature>
<dbReference type="InterPro" id="IPR050541">
    <property type="entry name" value="LRR_TM_domain-containing"/>
</dbReference>
<evidence type="ECO:0000313" key="6">
    <source>
        <dbReference type="Proteomes" id="UP000596742"/>
    </source>
</evidence>
<dbReference type="OrthoDB" id="10327995at2759"/>
<protein>
    <submittedName>
        <fullName evidence="5">Uncharacterized protein</fullName>
    </submittedName>
</protein>
<dbReference type="SMART" id="SM00369">
    <property type="entry name" value="LRR_TYP"/>
    <property type="match status" value="4"/>
</dbReference>
<name>A0A8B6CCY1_MYTGA</name>
<keyword evidence="1" id="KW-0433">Leucine-rich repeat</keyword>
<gene>
    <name evidence="5" type="ORF">MGAL_10B011877</name>
</gene>